<keyword evidence="3" id="KW-1185">Reference proteome</keyword>
<proteinExistence type="predicted"/>
<dbReference type="PANTHER" id="PTHR34614">
    <property type="match status" value="1"/>
</dbReference>
<dbReference type="GO" id="GO:0003677">
    <property type="term" value="F:DNA binding"/>
    <property type="evidence" value="ECO:0007669"/>
    <property type="project" value="InterPro"/>
</dbReference>
<dbReference type="EMBL" id="AP014924">
    <property type="protein sequence ID" value="BAS28591.1"/>
    <property type="molecule type" value="Genomic_DNA"/>
</dbReference>
<dbReference type="GO" id="GO:0004803">
    <property type="term" value="F:transposase activity"/>
    <property type="evidence" value="ECO:0007669"/>
    <property type="project" value="InterPro"/>
</dbReference>
<dbReference type="Pfam" id="PF01609">
    <property type="entry name" value="DDE_Tnp_1"/>
    <property type="match status" value="1"/>
</dbReference>
<feature type="domain" description="Transposase IS4-like" evidence="1">
    <location>
        <begin position="23"/>
        <end position="110"/>
    </location>
</feature>
<dbReference type="KEGG" id="lpil:LIP_2761"/>
<dbReference type="Proteomes" id="UP000065807">
    <property type="component" value="Chromosome"/>
</dbReference>
<dbReference type="InterPro" id="IPR002559">
    <property type="entry name" value="Transposase_11"/>
</dbReference>
<evidence type="ECO:0000313" key="3">
    <source>
        <dbReference type="Proteomes" id="UP000065807"/>
    </source>
</evidence>
<dbReference type="GO" id="GO:0006313">
    <property type="term" value="P:DNA transposition"/>
    <property type="evidence" value="ECO:0007669"/>
    <property type="project" value="InterPro"/>
</dbReference>
<evidence type="ECO:0000259" key="1">
    <source>
        <dbReference type="Pfam" id="PF01609"/>
    </source>
</evidence>
<dbReference type="PANTHER" id="PTHR34614:SF2">
    <property type="entry name" value="TRANSPOSASE IS4-LIKE DOMAIN-CONTAINING PROTEIN"/>
    <property type="match status" value="1"/>
</dbReference>
<dbReference type="OrthoDB" id="9767746at2"/>
<reference evidence="3" key="2">
    <citation type="journal article" date="2016" name="Int. J. Syst. Evol. Microbiol.">
        <title>Complete genome sequence and cell structure of Limnochorda pilosa, a Gram-negative spore-former within the phylum Firmicutes.</title>
        <authorList>
            <person name="Watanabe M."/>
            <person name="Kojima H."/>
            <person name="Fukui M."/>
        </authorList>
    </citation>
    <scope>NUCLEOTIDE SEQUENCE [LARGE SCALE GENOMIC DNA]</scope>
    <source>
        <strain evidence="3">HC45</strain>
    </source>
</reference>
<dbReference type="STRING" id="1555112.LIP_2761"/>
<organism evidence="2 3">
    <name type="scientific">Limnochorda pilosa</name>
    <dbReference type="NCBI Taxonomy" id="1555112"/>
    <lineage>
        <taxon>Bacteria</taxon>
        <taxon>Bacillati</taxon>
        <taxon>Bacillota</taxon>
        <taxon>Limnochordia</taxon>
        <taxon>Limnochordales</taxon>
        <taxon>Limnochordaceae</taxon>
        <taxon>Limnochorda</taxon>
    </lineage>
</organism>
<gene>
    <name evidence="2" type="ORF">LIP_2761</name>
</gene>
<dbReference type="AlphaFoldDB" id="A0A0K2SNA4"/>
<sequence>MDVLHQHFDGIQGRLRMRRAAAPSLCLYDVTSTYFEGTKAEEGAYGHSRDKRWGRYQIVIGLVCDEEGVPLAIEVWPGNTANRSTIQAQVKALKERFQIERAIFVGDAGML</sequence>
<reference evidence="3" key="1">
    <citation type="submission" date="2015-07" db="EMBL/GenBank/DDBJ databases">
        <title>Complete genome sequence and phylogenetic analysis of Limnochorda pilosa.</title>
        <authorList>
            <person name="Watanabe M."/>
            <person name="Kojima H."/>
            <person name="Fukui M."/>
        </authorList>
    </citation>
    <scope>NUCLEOTIDE SEQUENCE [LARGE SCALE GENOMIC DNA]</scope>
    <source>
        <strain evidence="3">HC45</strain>
    </source>
</reference>
<protein>
    <recommendedName>
        <fullName evidence="1">Transposase IS4-like domain-containing protein</fullName>
    </recommendedName>
</protein>
<dbReference type="RefSeq" id="WP_144440486.1">
    <property type="nucleotide sequence ID" value="NZ_AP014924.1"/>
</dbReference>
<evidence type="ECO:0000313" key="2">
    <source>
        <dbReference type="EMBL" id="BAS28591.1"/>
    </source>
</evidence>
<accession>A0A0K2SNA4</accession>
<name>A0A0K2SNA4_LIMPI</name>